<protein>
    <recommendedName>
        <fullName evidence="3">HTH psq-type domain-containing protein</fullName>
    </recommendedName>
</protein>
<dbReference type="AlphaFoldDB" id="A0A1A9ZNS5"/>
<keyword evidence="2" id="KW-1185">Reference proteome</keyword>
<dbReference type="InterPro" id="IPR036388">
    <property type="entry name" value="WH-like_DNA-bd_sf"/>
</dbReference>
<dbReference type="Proteomes" id="UP000092445">
    <property type="component" value="Unassembled WGS sequence"/>
</dbReference>
<evidence type="ECO:0000313" key="2">
    <source>
        <dbReference type="Proteomes" id="UP000092445"/>
    </source>
</evidence>
<name>A0A1A9ZNS5_GLOPL</name>
<dbReference type="EnsemblMetazoa" id="GPAI020356-RA">
    <property type="protein sequence ID" value="GPAI020356-PA"/>
    <property type="gene ID" value="GPAI020356"/>
</dbReference>
<proteinExistence type="predicted"/>
<reference evidence="1" key="2">
    <citation type="submission" date="2020-05" db="UniProtKB">
        <authorList>
            <consortium name="EnsemblMetazoa"/>
        </authorList>
    </citation>
    <scope>IDENTIFICATION</scope>
    <source>
        <strain evidence="1">IAEA</strain>
    </source>
</reference>
<dbReference type="VEuPathDB" id="VectorBase:GPAI020356"/>
<evidence type="ECO:0008006" key="3">
    <source>
        <dbReference type="Google" id="ProtNLM"/>
    </source>
</evidence>
<accession>A0A1A9ZNS5</accession>
<sequence>MLDRLCLGVSFESISRSFNVNESTVRSIKKFEDKIRSSIASTSLSTKIVHDPAIEKMEGALSLCIEDCNQGAPKWSNGPIESSDIQDLLESQDEDLTETDLEEILKSQPLEEEASTSTGDVTFNLKILSEH</sequence>
<reference evidence="2" key="1">
    <citation type="submission" date="2014-03" db="EMBL/GenBank/DDBJ databases">
        <authorList>
            <person name="Aksoy S."/>
            <person name="Warren W."/>
            <person name="Wilson R.K."/>
        </authorList>
    </citation>
    <scope>NUCLEOTIDE SEQUENCE [LARGE SCALE GENOMIC DNA]</scope>
    <source>
        <strain evidence="2">IAEA</strain>
    </source>
</reference>
<evidence type="ECO:0000313" key="1">
    <source>
        <dbReference type="EnsemblMetazoa" id="GPAI020356-PA"/>
    </source>
</evidence>
<dbReference type="Gene3D" id="1.10.10.10">
    <property type="entry name" value="Winged helix-like DNA-binding domain superfamily/Winged helix DNA-binding domain"/>
    <property type="match status" value="1"/>
</dbReference>
<organism evidence="1 2">
    <name type="scientific">Glossina pallidipes</name>
    <name type="common">Tsetse fly</name>
    <dbReference type="NCBI Taxonomy" id="7398"/>
    <lineage>
        <taxon>Eukaryota</taxon>
        <taxon>Metazoa</taxon>
        <taxon>Ecdysozoa</taxon>
        <taxon>Arthropoda</taxon>
        <taxon>Hexapoda</taxon>
        <taxon>Insecta</taxon>
        <taxon>Pterygota</taxon>
        <taxon>Neoptera</taxon>
        <taxon>Endopterygota</taxon>
        <taxon>Diptera</taxon>
        <taxon>Brachycera</taxon>
        <taxon>Muscomorpha</taxon>
        <taxon>Hippoboscoidea</taxon>
        <taxon>Glossinidae</taxon>
        <taxon>Glossina</taxon>
    </lineage>
</organism>